<dbReference type="Proteomes" id="UP000324222">
    <property type="component" value="Unassembled WGS sequence"/>
</dbReference>
<comment type="caution">
    <text evidence="2">The sequence shown here is derived from an EMBL/GenBank/DDBJ whole genome shotgun (WGS) entry which is preliminary data.</text>
</comment>
<name>A0A5B7E283_PORTR</name>
<feature type="chain" id="PRO_5023090771" description="Secreted protein" evidence="1">
    <location>
        <begin position="26"/>
        <end position="114"/>
    </location>
</feature>
<gene>
    <name evidence="2" type="ORF">E2C01_020678</name>
</gene>
<evidence type="ECO:0008006" key="4">
    <source>
        <dbReference type="Google" id="ProtNLM"/>
    </source>
</evidence>
<dbReference type="EMBL" id="VSRR010001760">
    <property type="protein sequence ID" value="MPC27509.1"/>
    <property type="molecule type" value="Genomic_DNA"/>
</dbReference>
<protein>
    <recommendedName>
        <fullName evidence="4">Secreted protein</fullName>
    </recommendedName>
</protein>
<keyword evidence="1" id="KW-0732">Signal</keyword>
<feature type="signal peptide" evidence="1">
    <location>
        <begin position="1"/>
        <end position="25"/>
    </location>
</feature>
<evidence type="ECO:0000313" key="3">
    <source>
        <dbReference type="Proteomes" id="UP000324222"/>
    </source>
</evidence>
<evidence type="ECO:0000256" key="1">
    <source>
        <dbReference type="SAM" id="SignalP"/>
    </source>
</evidence>
<sequence length="114" mass="12161">MCRAPVPGKHTLIILFLSLVQNAESREKSSAPSTLTSLPPAFSLSSSIPFNIAKSSSSPLADTARHSSWPCVSLLDKETAGTATPSGAEFIRQNSACRSEICPRNSSRTSEILR</sequence>
<proteinExistence type="predicted"/>
<dbReference type="AlphaFoldDB" id="A0A5B7E283"/>
<keyword evidence="3" id="KW-1185">Reference proteome</keyword>
<evidence type="ECO:0000313" key="2">
    <source>
        <dbReference type="EMBL" id="MPC27509.1"/>
    </source>
</evidence>
<accession>A0A5B7E283</accession>
<reference evidence="2 3" key="1">
    <citation type="submission" date="2019-05" db="EMBL/GenBank/DDBJ databases">
        <title>Another draft genome of Portunus trituberculatus and its Hox gene families provides insights of decapod evolution.</title>
        <authorList>
            <person name="Jeong J.-H."/>
            <person name="Song I."/>
            <person name="Kim S."/>
            <person name="Choi T."/>
            <person name="Kim D."/>
            <person name="Ryu S."/>
            <person name="Kim W."/>
        </authorList>
    </citation>
    <scope>NUCLEOTIDE SEQUENCE [LARGE SCALE GENOMIC DNA]</scope>
    <source>
        <tissue evidence="2">Muscle</tissue>
    </source>
</reference>
<organism evidence="2 3">
    <name type="scientific">Portunus trituberculatus</name>
    <name type="common">Swimming crab</name>
    <name type="synonym">Neptunus trituberculatus</name>
    <dbReference type="NCBI Taxonomy" id="210409"/>
    <lineage>
        <taxon>Eukaryota</taxon>
        <taxon>Metazoa</taxon>
        <taxon>Ecdysozoa</taxon>
        <taxon>Arthropoda</taxon>
        <taxon>Crustacea</taxon>
        <taxon>Multicrustacea</taxon>
        <taxon>Malacostraca</taxon>
        <taxon>Eumalacostraca</taxon>
        <taxon>Eucarida</taxon>
        <taxon>Decapoda</taxon>
        <taxon>Pleocyemata</taxon>
        <taxon>Brachyura</taxon>
        <taxon>Eubrachyura</taxon>
        <taxon>Portunoidea</taxon>
        <taxon>Portunidae</taxon>
        <taxon>Portuninae</taxon>
        <taxon>Portunus</taxon>
    </lineage>
</organism>